<sequence length="152" mass="16188">MIAFYSCLLAVVASSAFAGYVPVAVPAVAKVYTAPATYLAAPVATSTIHHSPAVSKATRVTSFQTVNPAVPHTVAKVSIHTPAQTTVHTVHSSVPTHVHGVVGHHFPAYSHGYYPGHPLSYRYVPGFAPYGLKYGYGLSPFAYVRPHVKYTV</sequence>
<dbReference type="AlphaFoldDB" id="G3MKG7"/>
<accession>G3MKG7</accession>
<reference evidence="2" key="1">
    <citation type="journal article" date="2011" name="PLoS ONE">
        <title>A deep insight into the sialotranscriptome of the gulf coast tick, Amblyomma maculatum.</title>
        <authorList>
            <person name="Karim S."/>
            <person name="Singh P."/>
            <person name="Ribeiro J.M."/>
        </authorList>
    </citation>
    <scope>NUCLEOTIDE SEQUENCE</scope>
    <source>
        <tissue evidence="2">Salivary gland</tissue>
    </source>
</reference>
<feature type="signal peptide" evidence="1">
    <location>
        <begin position="1"/>
        <end position="18"/>
    </location>
</feature>
<feature type="chain" id="PRO_5003447062" description="Cuticle protein" evidence="1">
    <location>
        <begin position="19"/>
        <end position="152"/>
    </location>
</feature>
<evidence type="ECO:0000313" key="2">
    <source>
        <dbReference type="EMBL" id="AEO33985.1"/>
    </source>
</evidence>
<name>G3MKG7_AMBMU</name>
<organism evidence="2">
    <name type="scientific">Amblyomma maculatum</name>
    <name type="common">Gulf Coast tick</name>
    <dbReference type="NCBI Taxonomy" id="34609"/>
    <lineage>
        <taxon>Eukaryota</taxon>
        <taxon>Metazoa</taxon>
        <taxon>Ecdysozoa</taxon>
        <taxon>Arthropoda</taxon>
        <taxon>Chelicerata</taxon>
        <taxon>Arachnida</taxon>
        <taxon>Acari</taxon>
        <taxon>Parasitiformes</taxon>
        <taxon>Ixodida</taxon>
        <taxon>Ixodoidea</taxon>
        <taxon>Ixodidae</taxon>
        <taxon>Amblyomminae</taxon>
        <taxon>Amblyomma</taxon>
    </lineage>
</organism>
<dbReference type="EMBL" id="JO842368">
    <property type="protein sequence ID" value="AEO33985.1"/>
    <property type="molecule type" value="mRNA"/>
</dbReference>
<keyword evidence="1" id="KW-0732">Signal</keyword>
<evidence type="ECO:0000256" key="1">
    <source>
        <dbReference type="SAM" id="SignalP"/>
    </source>
</evidence>
<protein>
    <recommendedName>
        <fullName evidence="3">Cuticle protein</fullName>
    </recommendedName>
</protein>
<proteinExistence type="evidence at transcript level"/>
<evidence type="ECO:0008006" key="3">
    <source>
        <dbReference type="Google" id="ProtNLM"/>
    </source>
</evidence>